<reference evidence="1 2" key="1">
    <citation type="journal article" date="2022" name="Hortic Res">
        <title>A haplotype resolved chromosomal level avocado genome allows analysis of novel avocado genes.</title>
        <authorList>
            <person name="Nath O."/>
            <person name="Fletcher S.J."/>
            <person name="Hayward A."/>
            <person name="Shaw L.M."/>
            <person name="Masouleh A.K."/>
            <person name="Furtado A."/>
            <person name="Henry R.J."/>
            <person name="Mitter N."/>
        </authorList>
    </citation>
    <scope>NUCLEOTIDE SEQUENCE [LARGE SCALE GENOMIC DNA]</scope>
    <source>
        <strain evidence="2">cv. Hass</strain>
    </source>
</reference>
<keyword evidence="2" id="KW-1185">Reference proteome</keyword>
<dbReference type="EMBL" id="CM056816">
    <property type="protein sequence ID" value="KAJ8633227.1"/>
    <property type="molecule type" value="Genomic_DNA"/>
</dbReference>
<comment type="caution">
    <text evidence="1">The sequence shown here is derived from an EMBL/GenBank/DDBJ whole genome shotgun (WGS) entry which is preliminary data.</text>
</comment>
<gene>
    <name evidence="1" type="ORF">MRB53_026563</name>
</gene>
<evidence type="ECO:0000313" key="2">
    <source>
        <dbReference type="Proteomes" id="UP001234297"/>
    </source>
</evidence>
<protein>
    <submittedName>
        <fullName evidence="1">Uncharacterized protein</fullName>
    </submittedName>
</protein>
<sequence>MEWCSSRQEAQVGGERERGRKEEEQKGHGKWVQVGRGVGDGEIGYRRRDDSGGEEGMRERERKRVGERTEGWGDGERVRESGEGERVQTTRGRGAVEDAAWVASGVEVRASIVSLSSSGGAEEGDEAEDGVWRVLRVDVWCGRMEGEMVRWRRCVRWRRWVVKMMGSYGGERVMERVMMMVDERDLGEVGEFCDGRRWRGGSGAREETKMMRGNDGWWRDGRLGGG</sequence>
<organism evidence="1 2">
    <name type="scientific">Persea americana</name>
    <name type="common">Avocado</name>
    <dbReference type="NCBI Taxonomy" id="3435"/>
    <lineage>
        <taxon>Eukaryota</taxon>
        <taxon>Viridiplantae</taxon>
        <taxon>Streptophyta</taxon>
        <taxon>Embryophyta</taxon>
        <taxon>Tracheophyta</taxon>
        <taxon>Spermatophyta</taxon>
        <taxon>Magnoliopsida</taxon>
        <taxon>Magnoliidae</taxon>
        <taxon>Laurales</taxon>
        <taxon>Lauraceae</taxon>
        <taxon>Persea</taxon>
    </lineage>
</organism>
<evidence type="ECO:0000313" key="1">
    <source>
        <dbReference type="EMBL" id="KAJ8633227.1"/>
    </source>
</evidence>
<dbReference type="Proteomes" id="UP001234297">
    <property type="component" value="Chromosome 8"/>
</dbReference>
<name>A0ACC2LJG6_PERAE</name>
<accession>A0ACC2LJG6</accession>
<proteinExistence type="predicted"/>